<dbReference type="InterPro" id="IPR006342">
    <property type="entry name" value="FkbM_mtfrase"/>
</dbReference>
<dbReference type="SUPFAM" id="SSF53335">
    <property type="entry name" value="S-adenosyl-L-methionine-dependent methyltransferases"/>
    <property type="match status" value="1"/>
</dbReference>
<proteinExistence type="predicted"/>
<reference evidence="2 3" key="1">
    <citation type="journal article" date="2019" name="Int. J. Syst. Evol. Microbiol.">
        <title>The Global Catalogue of Microorganisms (GCM) 10K type strain sequencing project: providing services to taxonomists for standard genome sequencing and annotation.</title>
        <authorList>
            <consortium name="The Broad Institute Genomics Platform"/>
            <consortium name="The Broad Institute Genome Sequencing Center for Infectious Disease"/>
            <person name="Wu L."/>
            <person name="Ma J."/>
        </authorList>
    </citation>
    <scope>NUCLEOTIDE SEQUENCE [LARGE SCALE GENOMIC DNA]</scope>
    <source>
        <strain evidence="2 3">JCM 10671</strain>
    </source>
</reference>
<dbReference type="EMBL" id="BAAAHE010000020">
    <property type="protein sequence ID" value="GAA0621828.1"/>
    <property type="molecule type" value="Genomic_DNA"/>
</dbReference>
<dbReference type="InterPro" id="IPR029063">
    <property type="entry name" value="SAM-dependent_MTases_sf"/>
</dbReference>
<evidence type="ECO:0000313" key="3">
    <source>
        <dbReference type="Proteomes" id="UP001500957"/>
    </source>
</evidence>
<dbReference type="RefSeq" id="WP_425566130.1">
    <property type="nucleotide sequence ID" value="NZ_BAAAHE010000020.1"/>
</dbReference>
<dbReference type="Pfam" id="PF05050">
    <property type="entry name" value="Methyltransf_21"/>
    <property type="match status" value="1"/>
</dbReference>
<comment type="caution">
    <text evidence="2">The sequence shown here is derived from an EMBL/GenBank/DDBJ whole genome shotgun (WGS) entry which is preliminary data.</text>
</comment>
<protein>
    <recommendedName>
        <fullName evidence="1">Methyltransferase FkbM domain-containing protein</fullName>
    </recommendedName>
</protein>
<sequence>MPTRTLTNKVVRRWKLRGPTHGSDLARDIERRLPTYCPENILDIGANVGQSTRAFRRRFPRSNIYCVEPVRSTFEELYKNTRRLPRVWQLQAAVGAQPGVARMECPPEASDRARILATASGAGANVATEEVEVTTVDLLCDRWQLSDVGLLKIDTEGFDLEVLRGATDVLRRQRVDLVEAEVAMNPRNDTHVPFESVKKFLEPHGYFLFGIYEQVEEWPSGGPNLRRGNVVFISSQMIERYRSSADRL</sequence>
<dbReference type="Gene3D" id="3.40.50.150">
    <property type="entry name" value="Vaccinia Virus protein VP39"/>
    <property type="match status" value="1"/>
</dbReference>
<dbReference type="PANTHER" id="PTHR36973:SF4">
    <property type="entry name" value="NODULATION PROTEIN"/>
    <property type="match status" value="1"/>
</dbReference>
<keyword evidence="3" id="KW-1185">Reference proteome</keyword>
<evidence type="ECO:0000313" key="2">
    <source>
        <dbReference type="EMBL" id="GAA0621828.1"/>
    </source>
</evidence>
<dbReference type="InterPro" id="IPR053188">
    <property type="entry name" value="FkbM_Methyltransferase"/>
</dbReference>
<evidence type="ECO:0000259" key="1">
    <source>
        <dbReference type="Pfam" id="PF05050"/>
    </source>
</evidence>
<name>A0ABN1GWM1_9ACTN</name>
<accession>A0ABN1GWM1</accession>
<dbReference type="Proteomes" id="UP001500957">
    <property type="component" value="Unassembled WGS sequence"/>
</dbReference>
<organism evidence="2 3">
    <name type="scientific">Sporichthya brevicatena</name>
    <dbReference type="NCBI Taxonomy" id="171442"/>
    <lineage>
        <taxon>Bacteria</taxon>
        <taxon>Bacillati</taxon>
        <taxon>Actinomycetota</taxon>
        <taxon>Actinomycetes</taxon>
        <taxon>Sporichthyales</taxon>
        <taxon>Sporichthyaceae</taxon>
        <taxon>Sporichthya</taxon>
    </lineage>
</organism>
<dbReference type="NCBIfam" id="TIGR01444">
    <property type="entry name" value="fkbM_fam"/>
    <property type="match status" value="1"/>
</dbReference>
<gene>
    <name evidence="2" type="ORF">GCM10009547_25740</name>
</gene>
<dbReference type="PANTHER" id="PTHR36973">
    <property type="entry name" value="SLL1456 PROTEIN-RELATED"/>
    <property type="match status" value="1"/>
</dbReference>
<feature type="domain" description="Methyltransferase FkbM" evidence="1">
    <location>
        <begin position="43"/>
        <end position="206"/>
    </location>
</feature>